<dbReference type="SUPFAM" id="SSF48208">
    <property type="entry name" value="Six-hairpin glycosidases"/>
    <property type="match status" value="1"/>
</dbReference>
<dbReference type="InterPro" id="IPR008928">
    <property type="entry name" value="6-hairpin_glycosidase_sf"/>
</dbReference>
<proteinExistence type="predicted"/>
<dbReference type="Pfam" id="PF17389">
    <property type="entry name" value="Bac_rhamnosid6H"/>
    <property type="match status" value="1"/>
</dbReference>
<organism evidence="2 3">
    <name type="scientific">Paenibacillus hodogayensis</name>
    <dbReference type="NCBI Taxonomy" id="279208"/>
    <lineage>
        <taxon>Bacteria</taxon>
        <taxon>Bacillati</taxon>
        <taxon>Bacillota</taxon>
        <taxon>Bacilli</taxon>
        <taxon>Bacillales</taxon>
        <taxon>Paenibacillaceae</taxon>
        <taxon>Paenibacillus</taxon>
    </lineage>
</organism>
<evidence type="ECO:0000313" key="2">
    <source>
        <dbReference type="EMBL" id="MFB9756295.1"/>
    </source>
</evidence>
<gene>
    <name evidence="2" type="ORF">ACFFNY_32355</name>
</gene>
<protein>
    <recommendedName>
        <fullName evidence="1">Alpha-L-rhamnosidase six-hairpin glycosidase domain-containing protein</fullName>
    </recommendedName>
</protein>
<keyword evidence="3" id="KW-1185">Reference proteome</keyword>
<dbReference type="EMBL" id="JBHMAG010000022">
    <property type="protein sequence ID" value="MFB9756295.1"/>
    <property type="molecule type" value="Genomic_DNA"/>
</dbReference>
<dbReference type="Gene3D" id="1.50.10.10">
    <property type="match status" value="1"/>
</dbReference>
<dbReference type="PANTHER" id="PTHR34987">
    <property type="entry name" value="C, PUTATIVE (AFU_ORTHOLOGUE AFUA_3G02880)-RELATED"/>
    <property type="match status" value="1"/>
</dbReference>
<evidence type="ECO:0000313" key="3">
    <source>
        <dbReference type="Proteomes" id="UP001589619"/>
    </source>
</evidence>
<feature type="domain" description="Alpha-L-rhamnosidase six-hairpin glycosidase" evidence="1">
    <location>
        <begin position="340"/>
        <end position="677"/>
    </location>
</feature>
<comment type="caution">
    <text evidence="2">The sequence shown here is derived from an EMBL/GenBank/DDBJ whole genome shotgun (WGS) entry which is preliminary data.</text>
</comment>
<evidence type="ECO:0000259" key="1">
    <source>
        <dbReference type="Pfam" id="PF17389"/>
    </source>
</evidence>
<reference evidence="2 3" key="1">
    <citation type="submission" date="2024-09" db="EMBL/GenBank/DDBJ databases">
        <authorList>
            <person name="Sun Q."/>
            <person name="Mori K."/>
        </authorList>
    </citation>
    <scope>NUCLEOTIDE SEQUENCE [LARGE SCALE GENOMIC DNA]</scope>
    <source>
        <strain evidence="2 3">JCM 12520</strain>
    </source>
</reference>
<dbReference type="Proteomes" id="UP001589619">
    <property type="component" value="Unassembled WGS sequence"/>
</dbReference>
<dbReference type="InterPro" id="IPR012341">
    <property type="entry name" value="6hp_glycosidase-like_sf"/>
</dbReference>
<name>A0ABV5W6U3_9BACL</name>
<dbReference type="Gene3D" id="2.60.120.260">
    <property type="entry name" value="Galactose-binding domain-like"/>
    <property type="match status" value="3"/>
</dbReference>
<accession>A0ABV5W6U3</accession>
<dbReference type="InterPro" id="IPR035396">
    <property type="entry name" value="Bac_rhamnosid6H"/>
</dbReference>
<dbReference type="Gene3D" id="2.60.420.10">
    <property type="entry name" value="Maltose phosphorylase, domain 3"/>
    <property type="match status" value="1"/>
</dbReference>
<dbReference type="PANTHER" id="PTHR34987:SF4">
    <property type="entry name" value="ALPHA-L-RHAMNOSIDASE C-TERMINAL DOMAIN-CONTAINING PROTEIN"/>
    <property type="match status" value="1"/>
</dbReference>
<sequence>MIHVPAFWHPNPSREQNVYVAFQTKLVIPVPELVTLHLFGCDVYRVYCGGKEIGEGPARFAERWPEYDVYALDLPEGEHTLTIVAHYYGVATRMTSNKLPPFVQVEAMDANGPISLSWICRELDAYLPMGRRVNGQLGWAEYCDVRLLPDWCEYGEGDSSARDDKWQPVAYKEPWNGREQPEYRSGNQVACRSIPMAADSIGSGLYVNRFGYEKDDPPVRFLLRDLQPTLSPDGIWYRFDFGKVGLYRPILDLKLPEGTKVETGYSEYLTDGRVIPVITYSASSSCHVDRWIAQSGRQTLSTYSPRGFRFLELHIEAPPNTIFVHEVAAVQKSYFATPSGRFNSSDPLLDRIWNVCVETLQSCSEDALTDTPTRERGQWLGDAVAVGMETLSVAYGDLNLIRRSLEQAALCRFDDGMIVGCYPGQIIPVSSYAMLWVAGCLRYFRLSGDKHFLQTHFAAANDVVDCYLSFLTEDGIAHFPHWDFVDWGHIVSKDKVNIALNVLTWKAIVDIADWADLLGEVALRKRRIEQKDHLEAIIRRKMTTSTGMLLPSIPIACIDEDHLHSEPGFHANVLALRFGLFRGEERRSAVELVKRHMMNCFPNLGDAPRLSHPAANNPQLITPYFGHFALAALLEERETSFVLDQFRTCWGWMLEQGATTLLEVFDHRWSHCHAWSACPSWQLSRYFLGFHASGDGDPLAFEFRLQTGDLNYASGTLPIIGTEHAVRISWFRNSEGIRYECESDQDILVYLPSDMPYHIVFIDDHVEVPSSGYFHTRGFRAILSDRLL</sequence>
<dbReference type="RefSeq" id="WP_344917327.1">
    <property type="nucleotide sequence ID" value="NZ_BAAAYO010000021.1"/>
</dbReference>